<keyword evidence="3" id="KW-1185">Reference proteome</keyword>
<comment type="caution">
    <text evidence="2">The sequence shown here is derived from an EMBL/GenBank/DDBJ whole genome shotgun (WGS) entry which is preliminary data.</text>
</comment>
<organism evidence="2 3">
    <name type="scientific">Phytophthora fragariaefolia</name>
    <dbReference type="NCBI Taxonomy" id="1490495"/>
    <lineage>
        <taxon>Eukaryota</taxon>
        <taxon>Sar</taxon>
        <taxon>Stramenopiles</taxon>
        <taxon>Oomycota</taxon>
        <taxon>Peronosporomycetes</taxon>
        <taxon>Peronosporales</taxon>
        <taxon>Peronosporaceae</taxon>
        <taxon>Phytophthora</taxon>
    </lineage>
</organism>
<evidence type="ECO:0000313" key="3">
    <source>
        <dbReference type="Proteomes" id="UP001165121"/>
    </source>
</evidence>
<evidence type="ECO:0000313" key="2">
    <source>
        <dbReference type="EMBL" id="GMF18756.1"/>
    </source>
</evidence>
<sequence>MLGSKRQPENTKKGPDVSRTSSMPQSPFMARQAERAHMTGLSPIEEMRLAQNELRAKAAARLPPLSPKQGPPLPPKQGQTAPTRRMTLHDQLTQSTLTQLVTMRNMIRKIKNRTKVAVVQPADGKISEFQDQRLERDMDELTPGALKNFIWGNTDAPDKVVVQLRHWILLRPYPRTSSLSTRRKRKSTSCQCPRTSFHPTASFECVGISFPLR</sequence>
<accession>A0A9W6TRQ6</accession>
<dbReference type="OrthoDB" id="10489467at2759"/>
<protein>
    <submittedName>
        <fullName evidence="2">Unnamed protein product</fullName>
    </submittedName>
</protein>
<dbReference type="AlphaFoldDB" id="A0A9W6TRQ6"/>
<feature type="compositionally biased region" description="Pro residues" evidence="1">
    <location>
        <begin position="64"/>
        <end position="75"/>
    </location>
</feature>
<reference evidence="2" key="1">
    <citation type="submission" date="2023-04" db="EMBL/GenBank/DDBJ databases">
        <title>Phytophthora fragariaefolia NBRC 109709.</title>
        <authorList>
            <person name="Ichikawa N."/>
            <person name="Sato H."/>
            <person name="Tonouchi N."/>
        </authorList>
    </citation>
    <scope>NUCLEOTIDE SEQUENCE</scope>
    <source>
        <strain evidence="2">NBRC 109709</strain>
    </source>
</reference>
<feature type="compositionally biased region" description="Basic and acidic residues" evidence="1">
    <location>
        <begin position="1"/>
        <end position="16"/>
    </location>
</feature>
<proteinExistence type="predicted"/>
<dbReference type="EMBL" id="BSXT01000141">
    <property type="protein sequence ID" value="GMF18756.1"/>
    <property type="molecule type" value="Genomic_DNA"/>
</dbReference>
<feature type="region of interest" description="Disordered" evidence="1">
    <location>
        <begin position="1"/>
        <end position="86"/>
    </location>
</feature>
<dbReference type="Proteomes" id="UP001165121">
    <property type="component" value="Unassembled WGS sequence"/>
</dbReference>
<evidence type="ECO:0000256" key="1">
    <source>
        <dbReference type="SAM" id="MobiDB-lite"/>
    </source>
</evidence>
<name>A0A9W6TRQ6_9STRA</name>
<gene>
    <name evidence="2" type="ORF">Pfra01_000174300</name>
</gene>